<evidence type="ECO:0000256" key="1">
    <source>
        <dbReference type="SAM" id="MobiDB-lite"/>
    </source>
</evidence>
<dbReference type="VEuPathDB" id="FungiDB:BO80DRAFT_444663"/>
<organism evidence="2 3">
    <name type="scientific">Aspergillus ibericus CBS 121593</name>
    <dbReference type="NCBI Taxonomy" id="1448316"/>
    <lineage>
        <taxon>Eukaryota</taxon>
        <taxon>Fungi</taxon>
        <taxon>Dikarya</taxon>
        <taxon>Ascomycota</taxon>
        <taxon>Pezizomycotina</taxon>
        <taxon>Eurotiomycetes</taxon>
        <taxon>Eurotiomycetidae</taxon>
        <taxon>Eurotiales</taxon>
        <taxon>Aspergillaceae</taxon>
        <taxon>Aspergillus</taxon>
        <taxon>Aspergillus subgen. Circumdati</taxon>
    </lineage>
</organism>
<gene>
    <name evidence="2" type="ORF">BO80DRAFT_444663</name>
</gene>
<keyword evidence="3" id="KW-1185">Reference proteome</keyword>
<proteinExistence type="predicted"/>
<accession>A0A395H089</accession>
<dbReference type="RefSeq" id="XP_025575543.1">
    <property type="nucleotide sequence ID" value="XM_025721444.1"/>
</dbReference>
<dbReference type="GeneID" id="37226309"/>
<evidence type="ECO:0000313" key="3">
    <source>
        <dbReference type="Proteomes" id="UP000249402"/>
    </source>
</evidence>
<dbReference type="EMBL" id="KZ824436">
    <property type="protein sequence ID" value="RAL01216.1"/>
    <property type="molecule type" value="Genomic_DNA"/>
</dbReference>
<feature type="region of interest" description="Disordered" evidence="1">
    <location>
        <begin position="17"/>
        <end position="60"/>
    </location>
</feature>
<dbReference type="AlphaFoldDB" id="A0A395H089"/>
<evidence type="ECO:0000313" key="2">
    <source>
        <dbReference type="EMBL" id="RAL01216.1"/>
    </source>
</evidence>
<sequence>MDSWLLQIQDRDDILGRGERISKRAGVHGSSSPRGTGEMHSLGQSSCKKRRRPRAQQASQMLGGLRAHLNPVLMRQHTQDRELFQQGPLRGTMFARVDQPIHVHEVGMGLPPSIPHIMRGSAIFMSTSTAATRNTVRTPATAPGDGRRSWETGDHVQYAPDRLLINTPGAVHDIYSHQAPVKKFRN</sequence>
<reference evidence="2 3" key="1">
    <citation type="submission" date="2018-02" db="EMBL/GenBank/DDBJ databases">
        <title>The genomes of Aspergillus section Nigri reveals drivers in fungal speciation.</title>
        <authorList>
            <consortium name="DOE Joint Genome Institute"/>
            <person name="Vesth T.C."/>
            <person name="Nybo J."/>
            <person name="Theobald S."/>
            <person name="Brandl J."/>
            <person name="Frisvad J.C."/>
            <person name="Nielsen K.F."/>
            <person name="Lyhne E.K."/>
            <person name="Kogle M.E."/>
            <person name="Kuo A."/>
            <person name="Riley R."/>
            <person name="Clum A."/>
            <person name="Nolan M."/>
            <person name="Lipzen A."/>
            <person name="Salamov A."/>
            <person name="Henrissat B."/>
            <person name="Wiebenga A."/>
            <person name="De vries R.P."/>
            <person name="Grigoriev I.V."/>
            <person name="Mortensen U.H."/>
            <person name="Andersen M.R."/>
            <person name="Baker S.E."/>
        </authorList>
    </citation>
    <scope>NUCLEOTIDE SEQUENCE [LARGE SCALE GENOMIC DNA]</scope>
    <source>
        <strain evidence="2 3">CBS 121593</strain>
    </source>
</reference>
<name>A0A395H089_9EURO</name>
<protein>
    <submittedName>
        <fullName evidence="2">Uncharacterized protein</fullName>
    </submittedName>
</protein>
<dbReference type="Proteomes" id="UP000249402">
    <property type="component" value="Unassembled WGS sequence"/>
</dbReference>